<gene>
    <name evidence="2" type="ORF">FDY93_00020</name>
</gene>
<dbReference type="SUPFAM" id="SSF46955">
    <property type="entry name" value="Putative DNA-binding domain"/>
    <property type="match status" value="1"/>
</dbReference>
<dbReference type="Proteomes" id="UP000306791">
    <property type="component" value="Unassembled WGS sequence"/>
</dbReference>
<proteinExistence type="predicted"/>
<evidence type="ECO:0000259" key="1">
    <source>
        <dbReference type="Pfam" id="PF12728"/>
    </source>
</evidence>
<dbReference type="InterPro" id="IPR041657">
    <property type="entry name" value="HTH_17"/>
</dbReference>
<evidence type="ECO:0000313" key="3">
    <source>
        <dbReference type="Proteomes" id="UP000306791"/>
    </source>
</evidence>
<evidence type="ECO:0000313" key="2">
    <source>
        <dbReference type="EMBL" id="TLM79812.1"/>
    </source>
</evidence>
<reference evidence="2 3" key="1">
    <citation type="submission" date="2019-05" db="EMBL/GenBank/DDBJ databases">
        <title>Microbulbifer harenosus sp. nov., an alginate-degrading bacterium isolated from coastal sand.</title>
        <authorList>
            <person name="Huang H."/>
            <person name="Mo K."/>
            <person name="Bao S."/>
        </authorList>
    </citation>
    <scope>NUCLEOTIDE SEQUENCE [LARGE SCALE GENOMIC DNA]</scope>
    <source>
        <strain evidence="2 3">HB161719</strain>
    </source>
</reference>
<dbReference type="Pfam" id="PF12728">
    <property type="entry name" value="HTH_17"/>
    <property type="match status" value="1"/>
</dbReference>
<dbReference type="InterPro" id="IPR009061">
    <property type="entry name" value="DNA-bd_dom_put_sf"/>
</dbReference>
<name>A0ABY2UMH7_9GAMM</name>
<sequence>MIEYQALMTQRELCNRWRLSEATLERWCSEGIGPIYVKLCGQVRYRREDVPEYEASCLRRSTFEAV</sequence>
<dbReference type="EMBL" id="VANI01000001">
    <property type="protein sequence ID" value="TLM79812.1"/>
    <property type="molecule type" value="Genomic_DNA"/>
</dbReference>
<accession>A0ABY2UMH7</accession>
<feature type="domain" description="Helix-turn-helix" evidence="1">
    <location>
        <begin position="7"/>
        <end position="53"/>
    </location>
</feature>
<keyword evidence="3" id="KW-1185">Reference proteome</keyword>
<protein>
    <submittedName>
        <fullName evidence="2">Helix-turn-helix domain-containing protein</fullName>
    </submittedName>
</protein>
<organism evidence="2 3">
    <name type="scientific">Microbulbifer harenosus</name>
    <dbReference type="NCBI Taxonomy" id="2576840"/>
    <lineage>
        <taxon>Bacteria</taxon>
        <taxon>Pseudomonadati</taxon>
        <taxon>Pseudomonadota</taxon>
        <taxon>Gammaproteobacteria</taxon>
        <taxon>Cellvibrionales</taxon>
        <taxon>Microbulbiferaceae</taxon>
        <taxon>Microbulbifer</taxon>
    </lineage>
</organism>
<comment type="caution">
    <text evidence="2">The sequence shown here is derived from an EMBL/GenBank/DDBJ whole genome shotgun (WGS) entry which is preliminary data.</text>
</comment>